<dbReference type="PANTHER" id="PTHR31225">
    <property type="entry name" value="OS04G0344100 PROTEIN-RELATED"/>
    <property type="match status" value="1"/>
</dbReference>
<dbReference type="Gene3D" id="1.50.10.130">
    <property type="entry name" value="Terpene synthase, N-terminal domain"/>
    <property type="match status" value="1"/>
</dbReference>
<organism evidence="8 9">
    <name type="scientific">Rosa chinensis</name>
    <name type="common">China rose</name>
    <dbReference type="NCBI Taxonomy" id="74649"/>
    <lineage>
        <taxon>Eukaryota</taxon>
        <taxon>Viridiplantae</taxon>
        <taxon>Streptophyta</taxon>
        <taxon>Embryophyta</taxon>
        <taxon>Tracheophyta</taxon>
        <taxon>Spermatophyta</taxon>
        <taxon>Magnoliopsida</taxon>
        <taxon>eudicotyledons</taxon>
        <taxon>Gunneridae</taxon>
        <taxon>Pentapetalae</taxon>
        <taxon>rosids</taxon>
        <taxon>fabids</taxon>
        <taxon>Rosales</taxon>
        <taxon>Rosaceae</taxon>
        <taxon>Rosoideae</taxon>
        <taxon>Rosoideae incertae sedis</taxon>
        <taxon>Rosa</taxon>
    </lineage>
</organism>
<dbReference type="Proteomes" id="UP000238479">
    <property type="component" value="Chromosome 5"/>
</dbReference>
<keyword evidence="4 8" id="KW-0456">Lyase</keyword>
<evidence type="ECO:0000256" key="1">
    <source>
        <dbReference type="ARBA" id="ARBA00001946"/>
    </source>
</evidence>
<dbReference type="PANTHER" id="PTHR31225:SF221">
    <property type="entry name" value="(-)-GERMACRENE D SYNTHASE"/>
    <property type="match status" value="1"/>
</dbReference>
<proteinExistence type="inferred from homology"/>
<dbReference type="InterPro" id="IPR044814">
    <property type="entry name" value="Terpene_cyclase_plant_C1"/>
</dbReference>
<evidence type="ECO:0000256" key="5">
    <source>
        <dbReference type="ARBA" id="ARBA00033744"/>
    </source>
</evidence>
<dbReference type="STRING" id="74649.A0A2P6QBS5"/>
<dbReference type="FunFam" id="1.50.10.130:FF:000001">
    <property type="entry name" value="Isoprene synthase, chloroplastic"/>
    <property type="match status" value="1"/>
</dbReference>
<dbReference type="Pfam" id="PF01397">
    <property type="entry name" value="Terpene_synth"/>
    <property type="match status" value="1"/>
</dbReference>
<dbReference type="EMBL" id="PDCK01000043">
    <property type="protein sequence ID" value="PRQ31630.1"/>
    <property type="molecule type" value="Genomic_DNA"/>
</dbReference>
<dbReference type="InterPro" id="IPR050148">
    <property type="entry name" value="Terpene_synthase-like"/>
</dbReference>
<keyword evidence="2" id="KW-0479">Metal-binding</keyword>
<dbReference type="InterPro" id="IPR008930">
    <property type="entry name" value="Terpenoid_cyclase/PrenylTrfase"/>
</dbReference>
<keyword evidence="9" id="KW-1185">Reference proteome</keyword>
<dbReference type="Pfam" id="PF03936">
    <property type="entry name" value="Terpene_synth_C"/>
    <property type="match status" value="1"/>
</dbReference>
<comment type="caution">
    <text evidence="8">The sequence shown here is derived from an EMBL/GenBank/DDBJ whole genome shotgun (WGS) entry which is preliminary data.</text>
</comment>
<dbReference type="InterPro" id="IPR001906">
    <property type="entry name" value="Terpene_synth_N"/>
</dbReference>
<dbReference type="OMA" id="YYSYARI"/>
<gene>
    <name evidence="8" type="ORF">RchiOBHm_Chr5g0037601</name>
</gene>
<evidence type="ECO:0000259" key="6">
    <source>
        <dbReference type="Pfam" id="PF01397"/>
    </source>
</evidence>
<evidence type="ECO:0000313" key="9">
    <source>
        <dbReference type="Proteomes" id="UP000238479"/>
    </source>
</evidence>
<evidence type="ECO:0000313" key="8">
    <source>
        <dbReference type="EMBL" id="PRQ31630.1"/>
    </source>
</evidence>
<comment type="cofactor">
    <cofactor evidence="1">
        <name>Mg(2+)</name>
        <dbReference type="ChEBI" id="CHEBI:18420"/>
    </cofactor>
</comment>
<dbReference type="AlphaFoldDB" id="A0A2P6QBS5"/>
<dbReference type="InterPro" id="IPR008949">
    <property type="entry name" value="Isoprenoid_synthase_dom_sf"/>
</dbReference>
<protein>
    <submittedName>
        <fullName evidence="8">Putative lyase</fullName>
        <ecNumber evidence="8">4.2.3.-</ecNumber>
    </submittedName>
</protein>
<dbReference type="InterPro" id="IPR036965">
    <property type="entry name" value="Terpene_synth_N_sf"/>
</dbReference>
<sequence length="549" mass="63559">MSAHPVEAQTPTVTPDVNRRSANFSPSIWGDHFLSYSSLVQELKEEVRRTLMAPVKNPSQKLDFIDNIQRLGVSYHFEDEIYKVLEQIHRFYYERDELQNDDDNLYTTALCFRLLRQQGYNISCGVFNKFKNGDGKFKEALLNDVPGLLSLYEATHLRTHGEDILDEALTFTTTNLESTTHRGLSPSLSKQVTHALHQPLWKGLPRLEARHYMSIYQERDSHDETLLTFAKLDFNLLQQVHQKELSEITRWWKELDTANKLSFARDRVVECYFWILGVHFEPQYYPSRMILSKVIALTSVIDDIYDVYGTFEELVLFTEAIERWDISAINQLPEYMKVCYQELLGIYSEIEESLANEGKLYRIHYAREAFKVVVRAYFQEAKWFHQKYTPTLEEYKSVALVTTCQTMFATMSFIAMGDIVTKDTFNWLFSDPKILKGSKVVSRFMDDMVTHKFEQERGHVSSAVECYMIEHGASEEEAITELTKQLDSAWSDMNEGWIDPTAIPLPLLVRIINLARVIEVIYKCEDGYANSGGELKGFVASLLVEHVPA</sequence>
<dbReference type="CDD" id="cd00684">
    <property type="entry name" value="Terpene_cyclase_plant_C1"/>
    <property type="match status" value="1"/>
</dbReference>
<dbReference type="InterPro" id="IPR034741">
    <property type="entry name" value="Terpene_cyclase-like_1_C"/>
</dbReference>
<evidence type="ECO:0000256" key="2">
    <source>
        <dbReference type="ARBA" id="ARBA00022723"/>
    </source>
</evidence>
<name>A0A2P6QBS5_ROSCH</name>
<feature type="domain" description="Terpene synthase N-terminal" evidence="6">
    <location>
        <begin position="37"/>
        <end position="196"/>
    </location>
</feature>
<dbReference type="GO" id="GO:0016102">
    <property type="term" value="P:diterpenoid biosynthetic process"/>
    <property type="evidence" value="ECO:0007669"/>
    <property type="project" value="InterPro"/>
</dbReference>
<reference evidence="8 9" key="1">
    <citation type="journal article" date="2018" name="Nat. Genet.">
        <title>The Rosa genome provides new insights in the design of modern roses.</title>
        <authorList>
            <person name="Bendahmane M."/>
        </authorList>
    </citation>
    <scope>NUCLEOTIDE SEQUENCE [LARGE SCALE GENOMIC DNA]</scope>
    <source>
        <strain evidence="9">cv. Old Blush</strain>
    </source>
</reference>
<dbReference type="Gramene" id="PRQ31630">
    <property type="protein sequence ID" value="PRQ31630"/>
    <property type="gene ID" value="RchiOBHm_Chr5g0037601"/>
</dbReference>
<dbReference type="EC" id="4.2.3.-" evidence="8"/>
<evidence type="ECO:0000256" key="4">
    <source>
        <dbReference type="ARBA" id="ARBA00023239"/>
    </source>
</evidence>
<dbReference type="FunFam" id="1.10.600.10:FF:000007">
    <property type="entry name" value="Isoprene synthase, chloroplastic"/>
    <property type="match status" value="1"/>
</dbReference>
<feature type="domain" description="Terpene synthase metal-binding" evidence="7">
    <location>
        <begin position="253"/>
        <end position="492"/>
    </location>
</feature>
<dbReference type="SFLD" id="SFLDG01019">
    <property type="entry name" value="Terpene_Cyclase_Like_1_C_Termi"/>
    <property type="match status" value="1"/>
</dbReference>
<keyword evidence="3" id="KW-0460">Magnesium</keyword>
<dbReference type="SUPFAM" id="SSF48239">
    <property type="entry name" value="Terpenoid cyclases/Protein prenyltransferases"/>
    <property type="match status" value="1"/>
</dbReference>
<dbReference type="GO" id="GO:0000287">
    <property type="term" value="F:magnesium ion binding"/>
    <property type="evidence" value="ECO:0007669"/>
    <property type="project" value="InterPro"/>
</dbReference>
<dbReference type="SFLD" id="SFLDS00005">
    <property type="entry name" value="Isoprenoid_Synthase_Type_I"/>
    <property type="match status" value="1"/>
</dbReference>
<dbReference type="SUPFAM" id="SSF48576">
    <property type="entry name" value="Terpenoid synthases"/>
    <property type="match status" value="1"/>
</dbReference>
<dbReference type="Gene3D" id="1.10.600.10">
    <property type="entry name" value="Farnesyl Diphosphate Synthase"/>
    <property type="match status" value="1"/>
</dbReference>
<evidence type="ECO:0000259" key="7">
    <source>
        <dbReference type="Pfam" id="PF03936"/>
    </source>
</evidence>
<evidence type="ECO:0000256" key="3">
    <source>
        <dbReference type="ARBA" id="ARBA00022842"/>
    </source>
</evidence>
<dbReference type="SMR" id="A0A2P6QBS5"/>
<accession>A0A2P6QBS5</accession>
<comment type="similarity">
    <text evidence="5">Belongs to the terpene synthase family. Tpsb subfamily.</text>
</comment>
<dbReference type="InterPro" id="IPR005630">
    <property type="entry name" value="Terpene_synthase_metal-bd"/>
</dbReference>
<dbReference type="GO" id="GO:0010333">
    <property type="term" value="F:terpene synthase activity"/>
    <property type="evidence" value="ECO:0007669"/>
    <property type="project" value="InterPro"/>
</dbReference>